<reference evidence="13" key="2">
    <citation type="submission" date="2020-09" db="EMBL/GenBank/DDBJ databases">
        <authorList>
            <person name="Sun Q."/>
            <person name="Zhou Y."/>
        </authorList>
    </citation>
    <scope>NUCLEOTIDE SEQUENCE</scope>
    <source>
        <strain evidence="13">CGMCC 1.12153</strain>
    </source>
</reference>
<feature type="domain" description="CoA carboxyltransferase C-terminal" evidence="12">
    <location>
        <begin position="38"/>
        <end position="292"/>
    </location>
</feature>
<evidence type="ECO:0000256" key="7">
    <source>
        <dbReference type="ARBA" id="ARBA00023098"/>
    </source>
</evidence>
<evidence type="ECO:0000256" key="4">
    <source>
        <dbReference type="ARBA" id="ARBA00022741"/>
    </source>
</evidence>
<reference evidence="13" key="1">
    <citation type="journal article" date="2014" name="Int. J. Syst. Evol. Microbiol.">
        <title>Complete genome sequence of Corynebacterium casei LMG S-19264T (=DSM 44701T), isolated from a smear-ripened cheese.</title>
        <authorList>
            <consortium name="US DOE Joint Genome Institute (JGI-PGF)"/>
            <person name="Walter F."/>
            <person name="Albersmeier A."/>
            <person name="Kalinowski J."/>
            <person name="Ruckert C."/>
        </authorList>
    </citation>
    <scope>NUCLEOTIDE SEQUENCE</scope>
    <source>
        <strain evidence="13">CGMCC 1.12153</strain>
    </source>
</reference>
<feature type="coiled-coil region" evidence="11">
    <location>
        <begin position="11"/>
        <end position="49"/>
    </location>
</feature>
<dbReference type="PANTHER" id="PTHR42853">
    <property type="entry name" value="ACETYL-COENZYME A CARBOXYLASE CARBOXYL TRANSFERASE SUBUNIT ALPHA"/>
    <property type="match status" value="1"/>
</dbReference>
<dbReference type="Pfam" id="PF03255">
    <property type="entry name" value="ACCA"/>
    <property type="match status" value="1"/>
</dbReference>
<dbReference type="GO" id="GO:0006633">
    <property type="term" value="P:fatty acid biosynthetic process"/>
    <property type="evidence" value="ECO:0007669"/>
    <property type="project" value="UniProtKB-KW"/>
</dbReference>
<keyword evidence="11" id="KW-0175">Coiled coil</keyword>
<comment type="pathway">
    <text evidence="1 10">Lipid metabolism; malonyl-CoA biosynthesis; malonyl-CoA from acetyl-CoA: step 1/1.</text>
</comment>
<evidence type="ECO:0000256" key="6">
    <source>
        <dbReference type="ARBA" id="ARBA00022840"/>
    </source>
</evidence>
<feature type="coiled-coil region" evidence="11">
    <location>
        <begin position="272"/>
        <end position="299"/>
    </location>
</feature>
<comment type="catalytic activity">
    <reaction evidence="9 10">
        <text>N(6)-carboxybiotinyl-L-lysyl-[protein] + acetyl-CoA = N(6)-biotinyl-L-lysyl-[protein] + malonyl-CoA</text>
        <dbReference type="Rhea" id="RHEA:54728"/>
        <dbReference type="Rhea" id="RHEA-COMP:10505"/>
        <dbReference type="Rhea" id="RHEA-COMP:10506"/>
        <dbReference type="ChEBI" id="CHEBI:57288"/>
        <dbReference type="ChEBI" id="CHEBI:57384"/>
        <dbReference type="ChEBI" id="CHEBI:83144"/>
        <dbReference type="ChEBI" id="CHEBI:83145"/>
        <dbReference type="EC" id="2.1.3.15"/>
    </reaction>
</comment>
<dbReference type="NCBIfam" id="NF004344">
    <property type="entry name" value="PRK05724.1"/>
    <property type="match status" value="1"/>
</dbReference>
<organism evidence="13 14">
    <name type="scientific">Halobacillus andaensis</name>
    <dbReference type="NCBI Taxonomy" id="1176239"/>
    <lineage>
        <taxon>Bacteria</taxon>
        <taxon>Bacillati</taxon>
        <taxon>Bacillota</taxon>
        <taxon>Bacilli</taxon>
        <taxon>Bacillales</taxon>
        <taxon>Bacillaceae</taxon>
        <taxon>Halobacillus</taxon>
    </lineage>
</organism>
<dbReference type="PRINTS" id="PR01069">
    <property type="entry name" value="ACCCTRFRASEA"/>
</dbReference>
<keyword evidence="4 10" id="KW-0547">Nucleotide-binding</keyword>
<dbReference type="Gene3D" id="3.90.226.10">
    <property type="entry name" value="2-enoyl-CoA Hydratase, Chain A, domain 1"/>
    <property type="match status" value="1"/>
</dbReference>
<name>A0A917ET30_HALAA</name>
<evidence type="ECO:0000259" key="12">
    <source>
        <dbReference type="PROSITE" id="PS50989"/>
    </source>
</evidence>
<comment type="similarity">
    <text evidence="10">Belongs to the AccA family.</text>
</comment>
<dbReference type="GO" id="GO:2001295">
    <property type="term" value="P:malonyl-CoA biosynthetic process"/>
    <property type="evidence" value="ECO:0007669"/>
    <property type="project" value="UniProtKB-UniRule"/>
</dbReference>
<comment type="function">
    <text evidence="10">Component of the acetyl coenzyme A carboxylase (ACC) complex. First, biotin carboxylase catalyzes the carboxylation of biotin on its carrier protein (BCCP) and then the CO(2) group is transferred by the carboxyltransferase to acetyl-CoA to form malonyl-CoA.</text>
</comment>
<keyword evidence="5 10" id="KW-0276">Fatty acid metabolism</keyword>
<dbReference type="InterPro" id="IPR029045">
    <property type="entry name" value="ClpP/crotonase-like_dom_sf"/>
</dbReference>
<dbReference type="GO" id="GO:0005524">
    <property type="term" value="F:ATP binding"/>
    <property type="evidence" value="ECO:0007669"/>
    <property type="project" value="UniProtKB-KW"/>
</dbReference>
<dbReference type="Proteomes" id="UP000660110">
    <property type="component" value="Unassembled WGS sequence"/>
</dbReference>
<keyword evidence="14" id="KW-1185">Reference proteome</keyword>
<keyword evidence="7 10" id="KW-0443">Lipid metabolism</keyword>
<dbReference type="NCBIfam" id="TIGR00513">
    <property type="entry name" value="accA"/>
    <property type="match status" value="1"/>
</dbReference>
<proteinExistence type="inferred from homology"/>
<evidence type="ECO:0000256" key="11">
    <source>
        <dbReference type="SAM" id="Coils"/>
    </source>
</evidence>
<dbReference type="PROSITE" id="PS50989">
    <property type="entry name" value="COA_CT_CTER"/>
    <property type="match status" value="1"/>
</dbReference>
<dbReference type="EMBL" id="BMEL01000001">
    <property type="protein sequence ID" value="GGF06211.1"/>
    <property type="molecule type" value="Genomic_DNA"/>
</dbReference>
<keyword evidence="2 10" id="KW-0444">Lipid biosynthesis</keyword>
<dbReference type="GO" id="GO:0009317">
    <property type="term" value="C:acetyl-CoA carboxylase complex"/>
    <property type="evidence" value="ECO:0007669"/>
    <property type="project" value="InterPro"/>
</dbReference>
<sequence length="320" mass="36480">MKHVLEFEKPVIELREKITELKRLTEESEMDLSEEITTLEKRLEKLEKDVYDRMAPWDRVQMARHPERPTTLDYIEYLFSDFLELHGDRLFGDDEAIVSGIAKFNNQPVTVIGHQRGKDTKENIKRNFGMPHPEGYRKALRLMKQAEKFNRPIITFIDTKGAYPGKAAEERGQSEAIARNLVEMAGLTVPVICVVIGEGGSGGALGLGIGDRIYMLENSTYSVISPEGAAALLWKDSNLAQKAAETMKITAQDLKELKVIDEVIPEIRGGAHRDIEKQAERMEEYIQNALIELQQKSEELLLEERFDKYKKIGDYTQLNI</sequence>
<dbReference type="GO" id="GO:0003989">
    <property type="term" value="F:acetyl-CoA carboxylase activity"/>
    <property type="evidence" value="ECO:0007669"/>
    <property type="project" value="InterPro"/>
</dbReference>
<accession>A0A917ET30</accession>
<gene>
    <name evidence="10 13" type="primary">accA</name>
    <name evidence="13" type="ORF">GCM10010954_00740</name>
</gene>
<evidence type="ECO:0000256" key="10">
    <source>
        <dbReference type="HAMAP-Rule" id="MF_00823"/>
    </source>
</evidence>
<comment type="caution">
    <text evidence="13">The sequence shown here is derived from an EMBL/GenBank/DDBJ whole genome shotgun (WGS) entry which is preliminary data.</text>
</comment>
<dbReference type="AlphaFoldDB" id="A0A917ET30"/>
<evidence type="ECO:0000256" key="2">
    <source>
        <dbReference type="ARBA" id="ARBA00022516"/>
    </source>
</evidence>
<comment type="subunit">
    <text evidence="10">Acetyl-CoA carboxylase is a heterohexamer composed of biotin carboxyl carrier protein (AccB), biotin carboxylase (AccC) and two subunits each of ACCase subunit alpha (AccA) and ACCase subunit beta (AccD).</text>
</comment>
<evidence type="ECO:0000256" key="3">
    <source>
        <dbReference type="ARBA" id="ARBA00022679"/>
    </source>
</evidence>
<keyword evidence="8 10" id="KW-0275">Fatty acid biosynthesis</keyword>
<dbReference type="PANTHER" id="PTHR42853:SF3">
    <property type="entry name" value="ACETYL-COENZYME A CARBOXYLASE CARBOXYL TRANSFERASE SUBUNIT ALPHA, CHLOROPLASTIC"/>
    <property type="match status" value="1"/>
</dbReference>
<keyword evidence="3 10" id="KW-0808">Transferase</keyword>
<dbReference type="InterPro" id="IPR001095">
    <property type="entry name" value="Acetyl_CoA_COase_a_su"/>
</dbReference>
<protein>
    <recommendedName>
        <fullName evidence="10">Acetyl-coenzyme A carboxylase carboxyl transferase subunit alpha</fullName>
        <shortName evidence="10">ACCase subunit alpha</shortName>
        <shortName evidence="10">Acetyl-CoA carboxylase carboxyltransferase subunit alpha</shortName>
        <ecNumber evidence="10">2.1.3.15</ecNumber>
    </recommendedName>
</protein>
<dbReference type="EC" id="2.1.3.15" evidence="10"/>
<evidence type="ECO:0000256" key="8">
    <source>
        <dbReference type="ARBA" id="ARBA00023160"/>
    </source>
</evidence>
<evidence type="ECO:0000256" key="5">
    <source>
        <dbReference type="ARBA" id="ARBA00022832"/>
    </source>
</evidence>
<evidence type="ECO:0000313" key="14">
    <source>
        <dbReference type="Proteomes" id="UP000660110"/>
    </source>
</evidence>
<keyword evidence="10" id="KW-0963">Cytoplasm</keyword>
<dbReference type="GO" id="GO:0016743">
    <property type="term" value="F:carboxyl- or carbamoyltransferase activity"/>
    <property type="evidence" value="ECO:0007669"/>
    <property type="project" value="UniProtKB-UniRule"/>
</dbReference>
<evidence type="ECO:0000256" key="1">
    <source>
        <dbReference type="ARBA" id="ARBA00004956"/>
    </source>
</evidence>
<evidence type="ECO:0000313" key="13">
    <source>
        <dbReference type="EMBL" id="GGF06211.1"/>
    </source>
</evidence>
<dbReference type="HAMAP" id="MF_00823">
    <property type="entry name" value="AcetylCoA_CT_alpha"/>
    <property type="match status" value="1"/>
</dbReference>
<dbReference type="RefSeq" id="WP_188375485.1">
    <property type="nucleotide sequence ID" value="NZ_BMEL01000001.1"/>
</dbReference>
<keyword evidence="6 10" id="KW-0067">ATP-binding</keyword>
<dbReference type="SUPFAM" id="SSF52096">
    <property type="entry name" value="ClpP/crotonase"/>
    <property type="match status" value="1"/>
</dbReference>
<comment type="subcellular location">
    <subcellularLocation>
        <location evidence="10">Cytoplasm</location>
    </subcellularLocation>
</comment>
<dbReference type="NCBIfam" id="NF041504">
    <property type="entry name" value="AccA_sub"/>
    <property type="match status" value="1"/>
</dbReference>
<evidence type="ECO:0000256" key="9">
    <source>
        <dbReference type="ARBA" id="ARBA00049152"/>
    </source>
</evidence>
<dbReference type="InterPro" id="IPR011763">
    <property type="entry name" value="COA_CT_C"/>
</dbReference>